<evidence type="ECO:0000313" key="1">
    <source>
        <dbReference type="EMBL" id="MFF1275818.1"/>
    </source>
</evidence>
<keyword evidence="2" id="KW-1185">Reference proteome</keyword>
<dbReference type="RefSeq" id="WP_388236599.1">
    <property type="nucleotide sequence ID" value="NZ_JBHVZQ010000018.1"/>
</dbReference>
<protein>
    <recommendedName>
        <fullName evidence="3">Tetratricopeptide repeat protein</fullName>
    </recommendedName>
</protein>
<reference evidence="1 2" key="1">
    <citation type="submission" date="2024-09" db="EMBL/GenBank/DDBJ databases">
        <title>The Natural Products Discovery Center: Release of the First 8490 Sequenced Strains for Exploring Actinobacteria Biosynthetic Diversity.</title>
        <authorList>
            <person name="Kalkreuter E."/>
            <person name="Kautsar S.A."/>
            <person name="Yang D."/>
            <person name="Bader C.D."/>
            <person name="Teijaro C.N."/>
            <person name="Fluegel L."/>
            <person name="Davis C.M."/>
            <person name="Simpson J.R."/>
            <person name="Lauterbach L."/>
            <person name="Steele A.D."/>
            <person name="Gui C."/>
            <person name="Meng S."/>
            <person name="Li G."/>
            <person name="Viehrig K."/>
            <person name="Ye F."/>
            <person name="Su P."/>
            <person name="Kiefer A.F."/>
            <person name="Nichols A."/>
            <person name="Cepeda A.J."/>
            <person name="Yan W."/>
            <person name="Fan B."/>
            <person name="Jiang Y."/>
            <person name="Adhikari A."/>
            <person name="Zheng C.-J."/>
            <person name="Schuster L."/>
            <person name="Cowan T.M."/>
            <person name="Smanski M.J."/>
            <person name="Chevrette M.G."/>
            <person name="De Carvalho L.P.S."/>
            <person name="Shen B."/>
        </authorList>
    </citation>
    <scope>NUCLEOTIDE SEQUENCE [LARGE SCALE GENOMIC DNA]</scope>
    <source>
        <strain evidence="1 2">NPDC058328</strain>
    </source>
</reference>
<comment type="caution">
    <text evidence="1">The sequence shown here is derived from an EMBL/GenBank/DDBJ whole genome shotgun (WGS) entry which is preliminary data.</text>
</comment>
<dbReference type="SUPFAM" id="SSF81901">
    <property type="entry name" value="HCP-like"/>
    <property type="match status" value="1"/>
</dbReference>
<dbReference type="InterPro" id="IPR011990">
    <property type="entry name" value="TPR-like_helical_dom_sf"/>
</dbReference>
<name>A0ABW6QAM6_9ACTN</name>
<sequence>MANGGGGARSSRVLRAPQVGPGPVREFKTALFEAYRAAGSPALEELAADVARDGELEGAPTPEAIRQCLDGSQVPAQQSDAAAVAVVLARRAAWDADDFVLLISSLWIKARLAAPLGQPLKSFTDPFVLEVHRAIDSSTGVFPECLPPLPAYVERAHDEELRQKVAQAARGASCMTVLIGDSSTGKTRACWEAVQELPENWRLWHPIVPGRPEAALTGLSGIGPRTVVWLNDTHHYLNTPGTVLGERVAAALRALLREPSCAPVLVLGTIWPEHWVELTQEPDLRRGPEDVHAQARYLLAGTGITVPSAFTGEDYKRLRDRAPRDPRLRHAVQHAQDGRITQYLAGAPALLERYRTAPANARAVIEAAMDARAAGHNIALPHALLEAAAESYLTDTEWDGLREDWFEQALAYCAAPLRGTRGPLTRMRPRRGAPKHTQPHYRLADFLEEHGRSTRRLSTAPTGFWEALVDHAHRSDLTDLAQSAGERGLISPALHLFTAAFDAGQHNGLRAAGTILHSAGRVEEAISWYQRANETGDTGSLGLAVTLLYDSGHTDRALTWLRQRADAGDPAAPGWLDQLLRATEGTGDVLT</sequence>
<evidence type="ECO:0008006" key="3">
    <source>
        <dbReference type="Google" id="ProtNLM"/>
    </source>
</evidence>
<evidence type="ECO:0000313" key="2">
    <source>
        <dbReference type="Proteomes" id="UP001601627"/>
    </source>
</evidence>
<dbReference type="Proteomes" id="UP001601627">
    <property type="component" value="Unassembled WGS sequence"/>
</dbReference>
<dbReference type="Gene3D" id="1.25.40.10">
    <property type="entry name" value="Tetratricopeptide repeat domain"/>
    <property type="match status" value="1"/>
</dbReference>
<accession>A0ABW6QAM6</accession>
<organism evidence="1 2">
    <name type="scientific">Streptomyces marokkonensis</name>
    <dbReference type="NCBI Taxonomy" id="324855"/>
    <lineage>
        <taxon>Bacteria</taxon>
        <taxon>Bacillati</taxon>
        <taxon>Actinomycetota</taxon>
        <taxon>Actinomycetes</taxon>
        <taxon>Kitasatosporales</taxon>
        <taxon>Streptomycetaceae</taxon>
        <taxon>Streptomyces</taxon>
    </lineage>
</organism>
<proteinExistence type="predicted"/>
<dbReference type="EMBL" id="JBHVZQ010000018">
    <property type="protein sequence ID" value="MFF1275818.1"/>
    <property type="molecule type" value="Genomic_DNA"/>
</dbReference>
<gene>
    <name evidence="1" type="ORF">ACFVZC_20820</name>
</gene>